<dbReference type="AlphaFoldDB" id="A0AAW7JFJ1"/>
<evidence type="ECO:0000313" key="13">
    <source>
        <dbReference type="EMBL" id="MDN0024302.1"/>
    </source>
</evidence>
<dbReference type="RefSeq" id="WP_021992696.1">
    <property type="nucleotide sequence ID" value="NZ_JAUEIE010000001.1"/>
</dbReference>
<evidence type="ECO:0000256" key="2">
    <source>
        <dbReference type="ARBA" id="ARBA00006555"/>
    </source>
</evidence>
<keyword evidence="4" id="KW-1003">Cell membrane</keyword>
<dbReference type="Gene3D" id="3.30.1150.10">
    <property type="match status" value="1"/>
</dbReference>
<organism evidence="13 15">
    <name type="scientific">Leyella lascolaii</name>
    <dbReference type="NCBI Taxonomy" id="1776379"/>
    <lineage>
        <taxon>Bacteria</taxon>
        <taxon>Pseudomonadati</taxon>
        <taxon>Bacteroidota</taxon>
        <taxon>Bacteroidia</taxon>
        <taxon>Bacteroidales</taxon>
        <taxon>Prevotellaceae</taxon>
        <taxon>Leyella</taxon>
    </lineage>
</organism>
<dbReference type="InterPro" id="IPR051045">
    <property type="entry name" value="TonB-dependent_transducer"/>
</dbReference>
<dbReference type="InterPro" id="IPR036400">
    <property type="entry name" value="Cyt_B5-like_heme/steroid_sf"/>
</dbReference>
<sequence length="132" mass="14689">MKRFLMMAVAVMMMTLTANAQTAKEQKDKVYDVCEVLPEYPGGTIALMKFLGENVVYPPEAAKRKEQGRVLVGFVVEKDGSISDTEILTHATPALDEAAVATVKKMPRWKPGMQDGKKVRVKFSVPITFRLK</sequence>
<dbReference type="Pfam" id="PF03544">
    <property type="entry name" value="TonB_C"/>
    <property type="match status" value="1"/>
</dbReference>
<comment type="similarity">
    <text evidence="2">Belongs to the TonB family.</text>
</comment>
<feature type="chain" id="PRO_5043341995" evidence="10">
    <location>
        <begin position="21"/>
        <end position="132"/>
    </location>
</feature>
<evidence type="ECO:0000313" key="12">
    <source>
        <dbReference type="EMBL" id="MDN0021805.1"/>
    </source>
</evidence>
<evidence type="ECO:0000256" key="9">
    <source>
        <dbReference type="ARBA" id="ARBA00023136"/>
    </source>
</evidence>
<dbReference type="EMBL" id="JAUEIE010000001">
    <property type="protein sequence ID" value="MDN0021805.1"/>
    <property type="molecule type" value="Genomic_DNA"/>
</dbReference>
<dbReference type="EMBL" id="JAUEIF010000001">
    <property type="protein sequence ID" value="MDN0024302.1"/>
    <property type="molecule type" value="Genomic_DNA"/>
</dbReference>
<dbReference type="SUPFAM" id="SSF55856">
    <property type="entry name" value="Cytochrome b5-like heme/steroid binding domain"/>
    <property type="match status" value="1"/>
</dbReference>
<accession>A0AAW7JFJ1</accession>
<dbReference type="InterPro" id="IPR006260">
    <property type="entry name" value="TonB/TolA_C"/>
</dbReference>
<evidence type="ECO:0000256" key="6">
    <source>
        <dbReference type="ARBA" id="ARBA00022692"/>
    </source>
</evidence>
<evidence type="ECO:0000256" key="8">
    <source>
        <dbReference type="ARBA" id="ARBA00022989"/>
    </source>
</evidence>
<keyword evidence="6" id="KW-0812">Transmembrane</keyword>
<feature type="domain" description="TonB C-terminal" evidence="11">
    <location>
        <begin position="42"/>
        <end position="132"/>
    </location>
</feature>
<dbReference type="GO" id="GO:0098797">
    <property type="term" value="C:plasma membrane protein complex"/>
    <property type="evidence" value="ECO:0007669"/>
    <property type="project" value="TreeGrafter"/>
</dbReference>
<evidence type="ECO:0000313" key="14">
    <source>
        <dbReference type="Proteomes" id="UP001167831"/>
    </source>
</evidence>
<proteinExistence type="inferred from homology"/>
<protein>
    <submittedName>
        <fullName evidence="13">TonB family protein</fullName>
    </submittedName>
</protein>
<keyword evidence="5" id="KW-0997">Cell inner membrane</keyword>
<name>A0AAW7JFJ1_9BACT</name>
<evidence type="ECO:0000256" key="4">
    <source>
        <dbReference type="ARBA" id="ARBA00022475"/>
    </source>
</evidence>
<comment type="caution">
    <text evidence="13">The sequence shown here is derived from an EMBL/GenBank/DDBJ whole genome shotgun (WGS) entry which is preliminary data.</text>
</comment>
<keyword evidence="10" id="KW-0732">Signal</keyword>
<keyword evidence="14" id="KW-1185">Reference proteome</keyword>
<dbReference type="PROSITE" id="PS52015">
    <property type="entry name" value="TONB_CTD"/>
    <property type="match status" value="1"/>
</dbReference>
<keyword evidence="3" id="KW-0813">Transport</keyword>
<keyword evidence="7" id="KW-0653">Protein transport</keyword>
<dbReference type="NCBIfam" id="TIGR01352">
    <property type="entry name" value="tonB_Cterm"/>
    <property type="match status" value="1"/>
</dbReference>
<evidence type="ECO:0000256" key="7">
    <source>
        <dbReference type="ARBA" id="ARBA00022927"/>
    </source>
</evidence>
<dbReference type="GO" id="GO:0015031">
    <property type="term" value="P:protein transport"/>
    <property type="evidence" value="ECO:0007669"/>
    <property type="project" value="UniProtKB-KW"/>
</dbReference>
<reference evidence="13" key="1">
    <citation type="submission" date="2023-06" db="EMBL/GenBank/DDBJ databases">
        <authorList>
            <person name="Zeman M."/>
            <person name="Kubasova T."/>
            <person name="Jahodarova E."/>
            <person name="Nykrynova M."/>
            <person name="Rychlik I."/>
        </authorList>
    </citation>
    <scope>NUCLEOTIDE SEQUENCE</scope>
    <source>
        <strain evidence="13">ET15</strain>
        <strain evidence="12">ET37</strain>
    </source>
</reference>
<evidence type="ECO:0000313" key="15">
    <source>
        <dbReference type="Proteomes" id="UP001168478"/>
    </source>
</evidence>
<evidence type="ECO:0000259" key="11">
    <source>
        <dbReference type="PROSITE" id="PS52015"/>
    </source>
</evidence>
<comment type="subcellular location">
    <subcellularLocation>
        <location evidence="1">Cell inner membrane</location>
        <topology evidence="1">Single-pass membrane protein</topology>
        <orientation evidence="1">Periplasmic side</orientation>
    </subcellularLocation>
</comment>
<dbReference type="SUPFAM" id="SSF74653">
    <property type="entry name" value="TolA/TonB C-terminal domain"/>
    <property type="match status" value="1"/>
</dbReference>
<dbReference type="GO" id="GO:0055085">
    <property type="term" value="P:transmembrane transport"/>
    <property type="evidence" value="ECO:0007669"/>
    <property type="project" value="InterPro"/>
</dbReference>
<evidence type="ECO:0000256" key="10">
    <source>
        <dbReference type="SAM" id="SignalP"/>
    </source>
</evidence>
<feature type="signal peptide" evidence="10">
    <location>
        <begin position="1"/>
        <end position="20"/>
    </location>
</feature>
<dbReference type="FunFam" id="3.30.1150.10:FF:000002">
    <property type="entry name" value="Energy transducer TonB"/>
    <property type="match status" value="1"/>
</dbReference>
<keyword evidence="9" id="KW-0472">Membrane</keyword>
<gene>
    <name evidence="12" type="ORF">QVN81_02025</name>
    <name evidence="13" type="ORF">QVN84_02020</name>
</gene>
<evidence type="ECO:0000256" key="5">
    <source>
        <dbReference type="ARBA" id="ARBA00022519"/>
    </source>
</evidence>
<evidence type="ECO:0000256" key="1">
    <source>
        <dbReference type="ARBA" id="ARBA00004383"/>
    </source>
</evidence>
<dbReference type="PANTHER" id="PTHR33446:SF2">
    <property type="entry name" value="PROTEIN TONB"/>
    <property type="match status" value="1"/>
</dbReference>
<dbReference type="PANTHER" id="PTHR33446">
    <property type="entry name" value="PROTEIN TONB-RELATED"/>
    <property type="match status" value="1"/>
</dbReference>
<evidence type="ECO:0000256" key="3">
    <source>
        <dbReference type="ARBA" id="ARBA00022448"/>
    </source>
</evidence>
<dbReference type="InterPro" id="IPR037682">
    <property type="entry name" value="TonB_C"/>
</dbReference>
<dbReference type="GO" id="GO:0031992">
    <property type="term" value="F:energy transducer activity"/>
    <property type="evidence" value="ECO:0007669"/>
    <property type="project" value="TreeGrafter"/>
</dbReference>
<dbReference type="Proteomes" id="UP001167831">
    <property type="component" value="Unassembled WGS sequence"/>
</dbReference>
<keyword evidence="8" id="KW-1133">Transmembrane helix</keyword>
<dbReference type="Proteomes" id="UP001168478">
    <property type="component" value="Unassembled WGS sequence"/>
</dbReference>
<reference evidence="13" key="2">
    <citation type="submission" date="2023-08" db="EMBL/GenBank/DDBJ databases">
        <title>Identification and characterization of horizontal gene transfer across gut microbiota members of farm animals based on homology search.</title>
        <authorList>
            <person name="Schwarzerova J."/>
            <person name="Nykrynova M."/>
            <person name="Jureckova K."/>
            <person name="Cejkova D."/>
            <person name="Rychlik I."/>
        </authorList>
    </citation>
    <scope>NUCLEOTIDE SEQUENCE</scope>
    <source>
        <strain evidence="13">ET15</strain>
        <strain evidence="12">ET37</strain>
    </source>
</reference>